<evidence type="ECO:0008006" key="4">
    <source>
        <dbReference type="Google" id="ProtNLM"/>
    </source>
</evidence>
<dbReference type="SUPFAM" id="SSF51735">
    <property type="entry name" value="NAD(P)-binding Rossmann-fold domains"/>
    <property type="match status" value="1"/>
</dbReference>
<feature type="domain" description="Pyrroline-5-carboxylate reductase catalytic N-terminal" evidence="1">
    <location>
        <begin position="3"/>
        <end position="87"/>
    </location>
</feature>
<dbReference type="EMBL" id="UOER01000389">
    <property type="protein sequence ID" value="VAW25398.1"/>
    <property type="molecule type" value="Genomic_DNA"/>
</dbReference>
<dbReference type="InterPro" id="IPR008927">
    <property type="entry name" value="6-PGluconate_DH-like_C_sf"/>
</dbReference>
<evidence type="ECO:0000259" key="2">
    <source>
        <dbReference type="Pfam" id="PF10728"/>
    </source>
</evidence>
<dbReference type="Gene3D" id="1.10.1040.20">
    <property type="entry name" value="ProC-like, C-terminal domain"/>
    <property type="match status" value="1"/>
</dbReference>
<dbReference type="InterPro" id="IPR036291">
    <property type="entry name" value="NAD(P)-bd_dom_sf"/>
</dbReference>
<name>A0A3B0U4X8_9ZZZZ</name>
<proteinExistence type="predicted"/>
<gene>
    <name evidence="3" type="ORF">MNBD_BACTEROID04-117</name>
</gene>
<dbReference type="PANTHER" id="PTHR40459:SF1">
    <property type="entry name" value="CONSERVED HYPOTHETICAL ALANINE AND LEUCINE RICH PROTEIN"/>
    <property type="match status" value="1"/>
</dbReference>
<evidence type="ECO:0000259" key="1">
    <source>
        <dbReference type="Pfam" id="PF03807"/>
    </source>
</evidence>
<reference evidence="3" key="1">
    <citation type="submission" date="2018-06" db="EMBL/GenBank/DDBJ databases">
        <authorList>
            <person name="Zhirakovskaya E."/>
        </authorList>
    </citation>
    <scope>NUCLEOTIDE SEQUENCE</scope>
</reference>
<dbReference type="SUPFAM" id="SSF48179">
    <property type="entry name" value="6-phosphogluconate dehydrogenase C-terminal domain-like"/>
    <property type="match status" value="1"/>
</dbReference>
<dbReference type="Pfam" id="PF03807">
    <property type="entry name" value="F420_oxidored"/>
    <property type="match status" value="1"/>
</dbReference>
<dbReference type="InterPro" id="IPR037108">
    <property type="entry name" value="TM1727-like_C_sf"/>
</dbReference>
<dbReference type="AlphaFoldDB" id="A0A3B0U4X8"/>
<accession>A0A3B0U4X8</accession>
<dbReference type="Gene3D" id="3.40.50.720">
    <property type="entry name" value="NAD(P)-binding Rossmann-like Domain"/>
    <property type="match status" value="1"/>
</dbReference>
<dbReference type="Pfam" id="PF10728">
    <property type="entry name" value="DUF2520"/>
    <property type="match status" value="1"/>
</dbReference>
<dbReference type="PANTHER" id="PTHR40459">
    <property type="entry name" value="CONSERVED HYPOTHETICAL ALANINE AND LEUCINE RICH PROTEIN"/>
    <property type="match status" value="1"/>
</dbReference>
<protein>
    <recommendedName>
        <fullName evidence="4">DUF2520 domain-containing protein</fullName>
    </recommendedName>
</protein>
<dbReference type="InterPro" id="IPR028939">
    <property type="entry name" value="P5C_Rdtase_cat_N"/>
</dbReference>
<organism evidence="3">
    <name type="scientific">hydrothermal vent metagenome</name>
    <dbReference type="NCBI Taxonomy" id="652676"/>
    <lineage>
        <taxon>unclassified sequences</taxon>
        <taxon>metagenomes</taxon>
        <taxon>ecological metagenomes</taxon>
    </lineage>
</organism>
<feature type="domain" description="DUF2520" evidence="2">
    <location>
        <begin position="122"/>
        <end position="245"/>
    </location>
</feature>
<sequence>MIKIVILGGGNVAYHLTSQLLKNKTARVVQVYNKSIEKIQYLDDKTSITDKLTELKNADVYIIAVTDDAISTVSSKLDFKNKLVVHTSGSVALDELKSNSNKGVFYLLQSFSKKQKIDFSQVPICIEASTEKDLELLEVLAKSISKTYYKINSKQRKSLHVAAVFVNNFVNHLYYIGNEICEENKIPFNILQPLIQETANKTETLSPFEAQTGPAKRNDTKTIKKHLAMLPQKQQEIYTLLTKSITKTYGKKL</sequence>
<evidence type="ECO:0000313" key="3">
    <source>
        <dbReference type="EMBL" id="VAW25398.1"/>
    </source>
</evidence>
<dbReference type="InterPro" id="IPR018931">
    <property type="entry name" value="DUF2520"/>
</dbReference>